<name>A0A6A6ESX1_9PEZI</name>
<reference evidence="1" key="1">
    <citation type="journal article" date="2020" name="Stud. Mycol.">
        <title>101 Dothideomycetes genomes: a test case for predicting lifestyles and emergence of pathogens.</title>
        <authorList>
            <person name="Haridas S."/>
            <person name="Albert R."/>
            <person name="Binder M."/>
            <person name="Bloem J."/>
            <person name="Labutti K."/>
            <person name="Salamov A."/>
            <person name="Andreopoulos B."/>
            <person name="Baker S."/>
            <person name="Barry K."/>
            <person name="Bills G."/>
            <person name="Bluhm B."/>
            <person name="Cannon C."/>
            <person name="Castanera R."/>
            <person name="Culley D."/>
            <person name="Daum C."/>
            <person name="Ezra D."/>
            <person name="Gonzalez J."/>
            <person name="Henrissat B."/>
            <person name="Kuo A."/>
            <person name="Liang C."/>
            <person name="Lipzen A."/>
            <person name="Lutzoni F."/>
            <person name="Magnuson J."/>
            <person name="Mondo S."/>
            <person name="Nolan M."/>
            <person name="Ohm R."/>
            <person name="Pangilinan J."/>
            <person name="Park H.-J."/>
            <person name="Ramirez L."/>
            <person name="Alfaro M."/>
            <person name="Sun H."/>
            <person name="Tritt A."/>
            <person name="Yoshinaga Y."/>
            <person name="Zwiers L.-H."/>
            <person name="Turgeon B."/>
            <person name="Goodwin S."/>
            <person name="Spatafora J."/>
            <person name="Crous P."/>
            <person name="Grigoriev I."/>
        </authorList>
    </citation>
    <scope>NUCLEOTIDE SEQUENCE</scope>
    <source>
        <strain evidence="1">CBS 207.26</strain>
    </source>
</reference>
<evidence type="ECO:0008006" key="3">
    <source>
        <dbReference type="Google" id="ProtNLM"/>
    </source>
</evidence>
<dbReference type="Proteomes" id="UP000800200">
    <property type="component" value="Unassembled WGS sequence"/>
</dbReference>
<keyword evidence="2" id="KW-1185">Reference proteome</keyword>
<accession>A0A6A6ESX1</accession>
<evidence type="ECO:0000313" key="1">
    <source>
        <dbReference type="EMBL" id="KAF2194401.1"/>
    </source>
</evidence>
<gene>
    <name evidence="1" type="ORF">K469DRAFT_773644</name>
</gene>
<evidence type="ECO:0000313" key="2">
    <source>
        <dbReference type="Proteomes" id="UP000800200"/>
    </source>
</evidence>
<feature type="non-terminal residue" evidence="1">
    <location>
        <position position="1"/>
    </location>
</feature>
<organism evidence="1 2">
    <name type="scientific">Zopfia rhizophila CBS 207.26</name>
    <dbReference type="NCBI Taxonomy" id="1314779"/>
    <lineage>
        <taxon>Eukaryota</taxon>
        <taxon>Fungi</taxon>
        <taxon>Dikarya</taxon>
        <taxon>Ascomycota</taxon>
        <taxon>Pezizomycotina</taxon>
        <taxon>Dothideomycetes</taxon>
        <taxon>Dothideomycetes incertae sedis</taxon>
        <taxon>Zopfiaceae</taxon>
        <taxon>Zopfia</taxon>
    </lineage>
</organism>
<proteinExistence type="predicted"/>
<sequence>STDRNLFGLRWPDRFKTRHAEIKGIWTRQIESARFKATSYEAVKKWFDTVTELFIQHQYPPEQVYNMD</sequence>
<protein>
    <recommendedName>
        <fullName evidence="3">HTH CENPB-type domain-containing protein</fullName>
    </recommendedName>
</protein>
<dbReference type="EMBL" id="ML994611">
    <property type="protein sequence ID" value="KAF2194401.1"/>
    <property type="molecule type" value="Genomic_DNA"/>
</dbReference>
<dbReference type="AlphaFoldDB" id="A0A6A6ESX1"/>
<dbReference type="OrthoDB" id="3439492at2759"/>